<dbReference type="SMART" id="SM01373">
    <property type="entry name" value="MAGE"/>
    <property type="match status" value="1"/>
</dbReference>
<dbReference type="Proteomes" id="UP000398389">
    <property type="component" value="Unassembled WGS sequence"/>
</dbReference>
<feature type="compositionally biased region" description="Polar residues" evidence="1">
    <location>
        <begin position="93"/>
        <end position="103"/>
    </location>
</feature>
<evidence type="ECO:0000313" key="3">
    <source>
        <dbReference type="EMBL" id="VVT45258.1"/>
    </source>
</evidence>
<feature type="domain" description="MAGE" evidence="2">
    <location>
        <begin position="26"/>
        <end position="291"/>
    </location>
</feature>
<protein>
    <recommendedName>
        <fullName evidence="2">MAGE domain-containing protein</fullName>
    </recommendedName>
</protein>
<dbReference type="RefSeq" id="XP_031851304.1">
    <property type="nucleotide sequence ID" value="XM_031995413.1"/>
</dbReference>
<feature type="compositionally biased region" description="Low complexity" evidence="1">
    <location>
        <begin position="116"/>
        <end position="125"/>
    </location>
</feature>
<feature type="region of interest" description="Disordered" evidence="1">
    <location>
        <begin position="90"/>
        <end position="147"/>
    </location>
</feature>
<organism evidence="3 4">
    <name type="scientific">Magnusiomyces paraingens</name>
    <dbReference type="NCBI Taxonomy" id="2606893"/>
    <lineage>
        <taxon>Eukaryota</taxon>
        <taxon>Fungi</taxon>
        <taxon>Dikarya</taxon>
        <taxon>Ascomycota</taxon>
        <taxon>Saccharomycotina</taxon>
        <taxon>Dipodascomycetes</taxon>
        <taxon>Dipodascales</taxon>
        <taxon>Dipodascaceae</taxon>
        <taxon>Magnusiomyces</taxon>
    </lineage>
</organism>
<dbReference type="AlphaFoldDB" id="A0A5E8B1W1"/>
<keyword evidence="4" id="KW-1185">Reference proteome</keyword>
<proteinExistence type="predicted"/>
<sequence>MEIEESTPPAAEESLTVEVDRLAKETVRSAISCGASRQPLRVKDIRATMASMNVPKTRGPYFTKMLTTAEQHLMDVFGMRLVRMPPAVVEKAASSTAGPSGSQPKRGRKKQRTENEPSSSAPNPSQRIEQQIRSEQANASHQFGTLIQGTSPGVERYYPNVVTSDNFILRSTLDEQFRSIVASYTPPQESIYSATVAIVIALIALRSDHLNKSDLDAYLNEIGSPFEEDLGEESHFISPFSSWDEAIRKFQADMYIERDMKTVIDASGNTLEFVTYSLGKRAKREFTIETILKMCEAFLPDTFESKKKQILTQLKRTDLITESDILKTW</sequence>
<dbReference type="EMBL" id="CABVLU010000001">
    <property type="protein sequence ID" value="VVT45258.1"/>
    <property type="molecule type" value="Genomic_DNA"/>
</dbReference>
<dbReference type="OrthoDB" id="205198at2759"/>
<gene>
    <name evidence="3" type="ORF">SAPINGB_P000690</name>
</gene>
<dbReference type="InterPro" id="IPR002190">
    <property type="entry name" value="MHD_dom"/>
</dbReference>
<dbReference type="InterPro" id="IPR041898">
    <property type="entry name" value="MAGE_WH1"/>
</dbReference>
<evidence type="ECO:0000313" key="4">
    <source>
        <dbReference type="Proteomes" id="UP000398389"/>
    </source>
</evidence>
<dbReference type="Gene3D" id="1.10.10.1210">
    <property type="entry name" value="MAGE homology domain, winged helix WH2 motif"/>
    <property type="match status" value="1"/>
</dbReference>
<accession>A0A5E8B1W1</accession>
<evidence type="ECO:0000256" key="1">
    <source>
        <dbReference type="SAM" id="MobiDB-lite"/>
    </source>
</evidence>
<reference evidence="3 4" key="1">
    <citation type="submission" date="2019-09" db="EMBL/GenBank/DDBJ databases">
        <authorList>
            <person name="Brejova B."/>
        </authorList>
    </citation>
    <scope>NUCLEOTIDE SEQUENCE [LARGE SCALE GENOMIC DNA]</scope>
</reference>
<evidence type="ECO:0000259" key="2">
    <source>
        <dbReference type="SMART" id="SM01373"/>
    </source>
</evidence>
<dbReference type="InterPro" id="IPR041899">
    <property type="entry name" value="MAGE_WH2"/>
</dbReference>
<name>A0A5E8B1W1_9ASCO</name>
<feature type="compositionally biased region" description="Polar residues" evidence="1">
    <location>
        <begin position="126"/>
        <end position="147"/>
    </location>
</feature>
<dbReference type="Pfam" id="PF01454">
    <property type="entry name" value="MAGE"/>
    <property type="match status" value="1"/>
</dbReference>
<dbReference type="GeneID" id="43579513"/>
<dbReference type="Gene3D" id="1.10.10.1200">
    <property type="entry name" value="MAGE homology domain, winged helix WH1 motif"/>
    <property type="match status" value="1"/>
</dbReference>